<dbReference type="OrthoDB" id="948250at2"/>
<dbReference type="AlphaFoldDB" id="A0A1H6RUK2"/>
<dbReference type="Proteomes" id="UP000183028">
    <property type="component" value="Unassembled WGS sequence"/>
</dbReference>
<dbReference type="GeneID" id="54119075"/>
<evidence type="ECO:0000313" key="3">
    <source>
        <dbReference type="Proteomes" id="UP000183028"/>
    </source>
</evidence>
<organism evidence="2 3">
    <name type="scientific">Sharpea azabuensis</name>
    <dbReference type="NCBI Taxonomy" id="322505"/>
    <lineage>
        <taxon>Bacteria</taxon>
        <taxon>Bacillati</taxon>
        <taxon>Bacillota</taxon>
        <taxon>Erysipelotrichia</taxon>
        <taxon>Erysipelotrichales</taxon>
        <taxon>Coprobacillaceae</taxon>
        <taxon>Sharpea</taxon>
    </lineage>
</organism>
<keyword evidence="2" id="KW-0808">Transferase</keyword>
<dbReference type="SUPFAM" id="SSF55729">
    <property type="entry name" value="Acyl-CoA N-acyltransferases (Nat)"/>
    <property type="match status" value="1"/>
</dbReference>
<reference evidence="3" key="1">
    <citation type="submission" date="2016-10" db="EMBL/GenBank/DDBJ databases">
        <authorList>
            <person name="Varghese N."/>
        </authorList>
    </citation>
    <scope>NUCLEOTIDE SEQUENCE [LARGE SCALE GENOMIC DNA]</scope>
    <source>
        <strain evidence="3">DSM 20406</strain>
    </source>
</reference>
<dbReference type="InterPro" id="IPR000182">
    <property type="entry name" value="GNAT_dom"/>
</dbReference>
<dbReference type="Gene3D" id="3.40.630.30">
    <property type="match status" value="1"/>
</dbReference>
<dbReference type="PANTHER" id="PTHR43072">
    <property type="entry name" value="N-ACETYLTRANSFERASE"/>
    <property type="match status" value="1"/>
</dbReference>
<dbReference type="GO" id="GO:0016747">
    <property type="term" value="F:acyltransferase activity, transferring groups other than amino-acyl groups"/>
    <property type="evidence" value="ECO:0007669"/>
    <property type="project" value="InterPro"/>
</dbReference>
<dbReference type="RefSeq" id="WP_033161663.1">
    <property type="nucleotide sequence ID" value="NZ_FNYK01000011.1"/>
</dbReference>
<proteinExistence type="predicted"/>
<protein>
    <submittedName>
        <fullName evidence="2">Acetyltransferase (GNAT) family protein</fullName>
    </submittedName>
</protein>
<dbReference type="EMBL" id="FNYK01000011">
    <property type="protein sequence ID" value="SEI59409.1"/>
    <property type="molecule type" value="Genomic_DNA"/>
</dbReference>
<dbReference type="InterPro" id="IPR016181">
    <property type="entry name" value="Acyl_CoA_acyltransferase"/>
</dbReference>
<feature type="domain" description="N-acetyltransferase" evidence="1">
    <location>
        <begin position="30"/>
        <end position="182"/>
    </location>
</feature>
<keyword evidence="3" id="KW-1185">Reference proteome</keyword>
<sequence length="183" mass="20903">MRYYDSVILKDGRTCVIRNTKSTDAYHVLTAFHTMHAQTDYLLTYPEENTMSVKDEVLYINQKEQSPRDLQLCALIDDKIVGLAGINALGDRIKIKHRIELGICIEKDYWHLGIGTALMQACIKAARLASFQQMELEVVATNKQAIALYEKMGFKEYGRNQRGFITKDGVDQELILMALDLRL</sequence>
<name>A0A1H6RUK2_9FIRM</name>
<gene>
    <name evidence="2" type="ORF">SAMN04487834_101130</name>
</gene>
<dbReference type="STRING" id="322505.SAMN04487836_12725"/>
<dbReference type="CDD" id="cd04301">
    <property type="entry name" value="NAT_SF"/>
    <property type="match status" value="1"/>
</dbReference>
<accession>A0A1H6RUK2</accession>
<dbReference type="eggNOG" id="COG0456">
    <property type="taxonomic scope" value="Bacteria"/>
</dbReference>
<evidence type="ECO:0000313" key="2">
    <source>
        <dbReference type="EMBL" id="SEI59409.1"/>
    </source>
</evidence>
<dbReference type="PROSITE" id="PS51186">
    <property type="entry name" value="GNAT"/>
    <property type="match status" value="1"/>
</dbReference>
<dbReference type="Pfam" id="PF00583">
    <property type="entry name" value="Acetyltransf_1"/>
    <property type="match status" value="1"/>
</dbReference>
<evidence type="ECO:0000259" key="1">
    <source>
        <dbReference type="PROSITE" id="PS51186"/>
    </source>
</evidence>